<sequence>MNIKPKIKLVDNWRAKLKHAWSVRILAISGVMGVVFQAWPTWPLDIFNTLPDFITAWMHPIVIKLMPAALTGLAIWVSVIRQEKLNAGK</sequence>
<reference evidence="2" key="1">
    <citation type="submission" date="2021-04" db="EMBL/GenBank/DDBJ databases">
        <title>Isolation of p-tert-butylphenol degrading bacteria Sphingobium phenoxybenzoativorans Tas13 from active sludge.</title>
        <authorList>
            <person name="Li Y."/>
        </authorList>
    </citation>
    <scope>NUCLEOTIDE SEQUENCE</scope>
    <source>
        <strain evidence="2">Tas13</strain>
    </source>
</reference>
<dbReference type="Proteomes" id="UP000681425">
    <property type="component" value="Chromosome"/>
</dbReference>
<feature type="transmembrane region" description="Helical" evidence="1">
    <location>
        <begin position="21"/>
        <end position="41"/>
    </location>
</feature>
<keyword evidence="1" id="KW-0812">Transmembrane</keyword>
<dbReference type="Pfam" id="PF25612">
    <property type="entry name" value="DUF7940"/>
    <property type="match status" value="1"/>
</dbReference>
<keyword evidence="1" id="KW-1133">Transmembrane helix</keyword>
<dbReference type="RefSeq" id="WP_212607955.1">
    <property type="nucleotide sequence ID" value="NZ_CP073910.1"/>
</dbReference>
<protein>
    <submittedName>
        <fullName evidence="2">Uncharacterized protein</fullName>
    </submittedName>
</protein>
<proteinExistence type="predicted"/>
<organism evidence="2 3">
    <name type="scientific">Sphingobium phenoxybenzoativorans</name>
    <dbReference type="NCBI Taxonomy" id="1592790"/>
    <lineage>
        <taxon>Bacteria</taxon>
        <taxon>Pseudomonadati</taxon>
        <taxon>Pseudomonadota</taxon>
        <taxon>Alphaproteobacteria</taxon>
        <taxon>Sphingomonadales</taxon>
        <taxon>Sphingomonadaceae</taxon>
        <taxon>Sphingobium</taxon>
    </lineage>
</organism>
<feature type="transmembrane region" description="Helical" evidence="1">
    <location>
        <begin position="61"/>
        <end position="80"/>
    </location>
</feature>
<dbReference type="AlphaFoldDB" id="A0A975PZL4"/>
<accession>A0A975PZL4</accession>
<dbReference type="InterPro" id="IPR057700">
    <property type="entry name" value="DUF7940"/>
</dbReference>
<gene>
    <name evidence="2" type="ORF">KFK14_12975</name>
</gene>
<evidence type="ECO:0000313" key="3">
    <source>
        <dbReference type="Proteomes" id="UP000681425"/>
    </source>
</evidence>
<dbReference type="KEGG" id="spph:KFK14_12975"/>
<evidence type="ECO:0000256" key="1">
    <source>
        <dbReference type="SAM" id="Phobius"/>
    </source>
</evidence>
<keyword evidence="1" id="KW-0472">Membrane</keyword>
<dbReference type="EMBL" id="CP073910">
    <property type="protein sequence ID" value="QUT04060.1"/>
    <property type="molecule type" value="Genomic_DNA"/>
</dbReference>
<name>A0A975PZL4_9SPHN</name>
<keyword evidence="3" id="KW-1185">Reference proteome</keyword>
<evidence type="ECO:0000313" key="2">
    <source>
        <dbReference type="EMBL" id="QUT04060.1"/>
    </source>
</evidence>